<gene>
    <name evidence="1" type="ORF">BDY19DRAFT_931671</name>
</gene>
<dbReference type="Proteomes" id="UP001055072">
    <property type="component" value="Unassembled WGS sequence"/>
</dbReference>
<evidence type="ECO:0000313" key="2">
    <source>
        <dbReference type="Proteomes" id="UP001055072"/>
    </source>
</evidence>
<protein>
    <submittedName>
        <fullName evidence="1">Uncharacterized protein</fullName>
    </submittedName>
</protein>
<reference evidence="1" key="1">
    <citation type="journal article" date="2021" name="Environ. Microbiol.">
        <title>Gene family expansions and transcriptome signatures uncover fungal adaptations to wood decay.</title>
        <authorList>
            <person name="Hage H."/>
            <person name="Miyauchi S."/>
            <person name="Viragh M."/>
            <person name="Drula E."/>
            <person name="Min B."/>
            <person name="Chaduli D."/>
            <person name="Navarro D."/>
            <person name="Favel A."/>
            <person name="Norest M."/>
            <person name="Lesage-Meessen L."/>
            <person name="Balint B."/>
            <person name="Merenyi Z."/>
            <person name="de Eugenio L."/>
            <person name="Morin E."/>
            <person name="Martinez A.T."/>
            <person name="Baldrian P."/>
            <person name="Stursova M."/>
            <person name="Martinez M.J."/>
            <person name="Novotny C."/>
            <person name="Magnuson J.K."/>
            <person name="Spatafora J.W."/>
            <person name="Maurice S."/>
            <person name="Pangilinan J."/>
            <person name="Andreopoulos W."/>
            <person name="LaButti K."/>
            <person name="Hundley H."/>
            <person name="Na H."/>
            <person name="Kuo A."/>
            <person name="Barry K."/>
            <person name="Lipzen A."/>
            <person name="Henrissat B."/>
            <person name="Riley R."/>
            <person name="Ahrendt S."/>
            <person name="Nagy L.G."/>
            <person name="Grigoriev I.V."/>
            <person name="Martin F."/>
            <person name="Rosso M.N."/>
        </authorList>
    </citation>
    <scope>NUCLEOTIDE SEQUENCE</scope>
    <source>
        <strain evidence="1">CBS 384.51</strain>
    </source>
</reference>
<accession>A0ACB8UBI4</accession>
<evidence type="ECO:0000313" key="1">
    <source>
        <dbReference type="EMBL" id="KAI0091662.1"/>
    </source>
</evidence>
<organism evidence="1 2">
    <name type="scientific">Irpex rosettiformis</name>
    <dbReference type="NCBI Taxonomy" id="378272"/>
    <lineage>
        <taxon>Eukaryota</taxon>
        <taxon>Fungi</taxon>
        <taxon>Dikarya</taxon>
        <taxon>Basidiomycota</taxon>
        <taxon>Agaricomycotina</taxon>
        <taxon>Agaricomycetes</taxon>
        <taxon>Polyporales</taxon>
        <taxon>Irpicaceae</taxon>
        <taxon>Irpex</taxon>
    </lineage>
</organism>
<name>A0ACB8UBI4_9APHY</name>
<sequence length="149" mass="15992">MEPSLCPKSGPPDASFCAVALQWKIKDEPSPYHQLPASNRTVPSKVLSVHRELDNVTYDVGSDLSAQTCASASPSSASTSGASGSPPSYVAEKFFSAASLGTFHTIFSTGLLLPACTFCWNKVRLHEPLMWQRRPSSMLILRAAPRPVG</sequence>
<proteinExistence type="predicted"/>
<dbReference type="EMBL" id="MU274905">
    <property type="protein sequence ID" value="KAI0091662.1"/>
    <property type="molecule type" value="Genomic_DNA"/>
</dbReference>
<comment type="caution">
    <text evidence="1">The sequence shown here is derived from an EMBL/GenBank/DDBJ whole genome shotgun (WGS) entry which is preliminary data.</text>
</comment>
<keyword evidence="2" id="KW-1185">Reference proteome</keyword>